<dbReference type="PANTHER" id="PTHR39206">
    <property type="entry name" value="SLL8004 PROTEIN"/>
    <property type="match status" value="1"/>
</dbReference>
<dbReference type="KEGG" id="toy:FO059_01040"/>
<dbReference type="RefSeq" id="WP_143905620.1">
    <property type="nucleotide sequence ID" value="NZ_CP041765.1"/>
</dbReference>
<dbReference type="InterPro" id="IPR027417">
    <property type="entry name" value="P-loop_NTPase"/>
</dbReference>
<dbReference type="SUPFAM" id="SSF52540">
    <property type="entry name" value="P-loop containing nucleoside triphosphate hydrolases"/>
    <property type="match status" value="1"/>
</dbReference>
<accession>A0A516WZF5</accession>
<reference evidence="1 2" key="2">
    <citation type="submission" date="2019-07" db="EMBL/GenBank/DDBJ databases">
        <authorList>
            <person name="Huang Y."/>
        </authorList>
    </citation>
    <scope>NUCLEOTIDE SEQUENCE [LARGE SCALE GENOMIC DNA]</scope>
    <source>
        <strain evidence="1 2">HY188</strain>
    </source>
</reference>
<dbReference type="Gene3D" id="3.40.50.300">
    <property type="entry name" value="P-loop containing nucleotide triphosphate hydrolases"/>
    <property type="match status" value="1"/>
</dbReference>
<dbReference type="Proteomes" id="UP000317344">
    <property type="component" value="Chromosome"/>
</dbReference>
<name>A0A516WZF5_9ACTN</name>
<sequence length="189" mass="20740">MSTPVLHLLAGPNGAGKSTFVERVLQLATHLPFINADHIAAARWPGDEEAHAYDASQAAATERAALLAARQSFISETVFSHDSKVALVENATAHGYVVDLHVIVVPVELTVARVAERVRRGGHSVPDRKIRERYQRLWPLVAAARTTAERTTLYDNSTAHDPFRVFATYRCGELDGSGVWPAWAPPELR</sequence>
<dbReference type="OrthoDB" id="9791543at2"/>
<reference evidence="1 2" key="1">
    <citation type="submission" date="2019-07" db="EMBL/GenBank/DDBJ databases">
        <title>Tomitella cavernea sp. nov., an actinomycete isolated from soil.</title>
        <authorList>
            <person name="Cheng J."/>
        </authorList>
    </citation>
    <scope>NUCLEOTIDE SEQUENCE [LARGE SCALE GENOMIC DNA]</scope>
    <source>
        <strain evidence="1 2">HY188</strain>
    </source>
</reference>
<evidence type="ECO:0000313" key="1">
    <source>
        <dbReference type="EMBL" id="QDQ96185.1"/>
    </source>
</evidence>
<evidence type="ECO:0000313" key="2">
    <source>
        <dbReference type="Proteomes" id="UP000317344"/>
    </source>
</evidence>
<dbReference type="Pfam" id="PF13671">
    <property type="entry name" value="AAA_33"/>
    <property type="match status" value="1"/>
</dbReference>
<dbReference type="AlphaFoldDB" id="A0A516WZF5"/>
<gene>
    <name evidence="1" type="ORF">FO059_01040</name>
</gene>
<proteinExistence type="predicted"/>
<organism evidence="1 2">
    <name type="scientific">Tomitella fengzijianii</name>
    <dbReference type="NCBI Taxonomy" id="2597660"/>
    <lineage>
        <taxon>Bacteria</taxon>
        <taxon>Bacillati</taxon>
        <taxon>Actinomycetota</taxon>
        <taxon>Actinomycetes</taxon>
        <taxon>Mycobacteriales</taxon>
        <taxon>Tomitella</taxon>
    </lineage>
</organism>
<keyword evidence="2" id="KW-1185">Reference proteome</keyword>
<protein>
    <submittedName>
        <fullName evidence="1">AAA family ATPase</fullName>
    </submittedName>
</protein>
<dbReference type="PANTHER" id="PTHR39206:SF1">
    <property type="entry name" value="SLL8004 PROTEIN"/>
    <property type="match status" value="1"/>
</dbReference>
<dbReference type="EMBL" id="CP041765">
    <property type="protein sequence ID" value="QDQ96185.1"/>
    <property type="molecule type" value="Genomic_DNA"/>
</dbReference>